<accession>A0ABD2IXT7</accession>
<evidence type="ECO:0000313" key="3">
    <source>
        <dbReference type="Proteomes" id="UP001620645"/>
    </source>
</evidence>
<proteinExistence type="predicted"/>
<comment type="caution">
    <text evidence="2">The sequence shown here is derived from an EMBL/GenBank/DDBJ whole genome shotgun (WGS) entry which is preliminary data.</text>
</comment>
<dbReference type="AlphaFoldDB" id="A0ABD2IXT7"/>
<organism evidence="2 3">
    <name type="scientific">Heterodera schachtii</name>
    <name type="common">Sugarbeet cyst nematode worm</name>
    <name type="synonym">Tylenchus schachtii</name>
    <dbReference type="NCBI Taxonomy" id="97005"/>
    <lineage>
        <taxon>Eukaryota</taxon>
        <taxon>Metazoa</taxon>
        <taxon>Ecdysozoa</taxon>
        <taxon>Nematoda</taxon>
        <taxon>Chromadorea</taxon>
        <taxon>Rhabditida</taxon>
        <taxon>Tylenchina</taxon>
        <taxon>Tylenchomorpha</taxon>
        <taxon>Tylenchoidea</taxon>
        <taxon>Heteroderidae</taxon>
        <taxon>Heteroderinae</taxon>
        <taxon>Heterodera</taxon>
    </lineage>
</organism>
<evidence type="ECO:0000256" key="1">
    <source>
        <dbReference type="SAM" id="MobiDB-lite"/>
    </source>
</evidence>
<evidence type="ECO:0000313" key="2">
    <source>
        <dbReference type="EMBL" id="KAL3084061.1"/>
    </source>
</evidence>
<keyword evidence="3" id="KW-1185">Reference proteome</keyword>
<protein>
    <submittedName>
        <fullName evidence="2">Uncharacterized protein</fullName>
    </submittedName>
</protein>
<sequence>MKRRRSLVVIGLPENAKTTPGERVEEDEAKVKEDRSWYNEIRTARLLIRPNLTKEQLDAERQQRMANRRPFPSK</sequence>
<dbReference type="Proteomes" id="UP001620645">
    <property type="component" value="Unassembled WGS sequence"/>
</dbReference>
<gene>
    <name evidence="2" type="ORF">niasHS_009194</name>
</gene>
<reference evidence="2 3" key="1">
    <citation type="submission" date="2024-10" db="EMBL/GenBank/DDBJ databases">
        <authorList>
            <person name="Kim D."/>
        </authorList>
    </citation>
    <scope>NUCLEOTIDE SEQUENCE [LARGE SCALE GENOMIC DNA]</scope>
    <source>
        <strain evidence="2">Taebaek</strain>
    </source>
</reference>
<feature type="region of interest" description="Disordered" evidence="1">
    <location>
        <begin position="52"/>
        <end position="74"/>
    </location>
</feature>
<dbReference type="EMBL" id="JBICCN010000243">
    <property type="protein sequence ID" value="KAL3084061.1"/>
    <property type="molecule type" value="Genomic_DNA"/>
</dbReference>
<name>A0ABD2IXT7_HETSC</name>